<keyword evidence="2" id="KW-0812">Transmembrane</keyword>
<dbReference type="PANTHER" id="PTHR35408">
    <property type="entry name" value="CHROMOSOME 15, WHOLE GENOME SHOTGUN SEQUENCE"/>
    <property type="match status" value="1"/>
</dbReference>
<feature type="transmembrane region" description="Helical" evidence="2">
    <location>
        <begin position="263"/>
        <end position="284"/>
    </location>
</feature>
<accession>A0A5C5G6Z3</accession>
<name>A0A5C5G6Z3_9BASI</name>
<dbReference type="SUPFAM" id="SSF53448">
    <property type="entry name" value="Nucleotide-diphospho-sugar transferases"/>
    <property type="match status" value="1"/>
</dbReference>
<gene>
    <name evidence="5" type="ORF">DMC30DRAFT_370717</name>
</gene>
<keyword evidence="2" id="KW-0472">Membrane</keyword>
<dbReference type="EMBL" id="SOZI01000001">
    <property type="protein sequence ID" value="TNY24715.1"/>
    <property type="molecule type" value="Genomic_DNA"/>
</dbReference>
<feature type="transmembrane region" description="Helical" evidence="2">
    <location>
        <begin position="847"/>
        <end position="867"/>
    </location>
</feature>
<sequence>METPQSSSSEVAIPSPVRPRPLSQFSAHGSSRRTSYAGSTAPMRSMRSPSVVSELGADLVAAAHTHKKQFLMAEHIYRRCEAAGWFPDADWGNIVAVRTSVGANGTSSYASYPAVYEVDGADVLLKGLACINAEAAVIVSSHVVRSIVSQLDDDQERVTLNEDIAIQILDTLEDLGGAKRHQYAAYIRSNSALVLWTDDVSSLVPHAQTLSDLMLEYIWRQQDEDEEEQEADVVKESDAAPDDLEGGETREHKRRPVGLLSPLHVGLALGINIFVNLLTLKTLIVEYLTDGYWPRLFIALAIPFQFCVSQFFCVIVVAVFLQLLGPVKQMHQNNRYYSGVRPPRMRGPLPDFTILMPVYKEGLETVLQPTIRSLQEAIKTYELQGGSVNILVCDDGMQLLNERDYATRKAFYDANSIGFVARPGHGKHYQRAGRFKKSSNLNVALELSIRIETLMREQKPTRGPDEAPWTADEDQQLYTVCLEQALAETQRVIPRDADDDVEKADEKPKTLGVWAAGNVRIGELILIIDSDTRVPVDCFLDAASEMHESPECAIIQHVSGVMIVANNFFENGIAFFTKLVNTSISWVVANGDVGCFVGHNAFIRWSALQEIAQEQPDGRWQIWSESHVSEDFDCALRMLVAGYDVRWATYSEGQFEEGVSLTCDDEINRWQKYAFGVSELLFHPLKYWPTRGILTPMAKHFFWQSNLPIHYKFSSFAYMMSYYGISVAFPLSIAGYILYGLFIPSLDNAYMPSWKVTVALFIVFGCASAFAFAILRFRAGQCGLHTALWEQAKWTPFNTVFFMGLSMHVLFALLAHPVGYNMTWAATVKEAQDSTVFDELPAIFKRFRVTFIACGLCIVMILVFRFIPDMEWAIIDWVSIVPIALVVGGHILYPFVLNPTIMSLRF</sequence>
<keyword evidence="2" id="KW-1133">Transmembrane helix</keyword>
<dbReference type="PANTHER" id="PTHR35408:SF3">
    <property type="entry name" value="GLYCOSYLTRANSFERASE 2-LIKE DOMAIN-CONTAINING PROTEIN"/>
    <property type="match status" value="1"/>
</dbReference>
<protein>
    <submittedName>
        <fullName evidence="5">Glycosyl transferase family group 2-domain-containing protein</fullName>
    </submittedName>
</protein>
<organism evidence="5 6">
    <name type="scientific">Rhodotorula diobovata</name>
    <dbReference type="NCBI Taxonomy" id="5288"/>
    <lineage>
        <taxon>Eukaryota</taxon>
        <taxon>Fungi</taxon>
        <taxon>Dikarya</taxon>
        <taxon>Basidiomycota</taxon>
        <taxon>Pucciniomycotina</taxon>
        <taxon>Microbotryomycetes</taxon>
        <taxon>Sporidiobolales</taxon>
        <taxon>Sporidiobolaceae</taxon>
        <taxon>Rhodotorula</taxon>
    </lineage>
</organism>
<feature type="compositionally biased region" description="Polar residues" evidence="1">
    <location>
        <begin position="23"/>
        <end position="38"/>
    </location>
</feature>
<feature type="compositionally biased region" description="Polar residues" evidence="1">
    <location>
        <begin position="1"/>
        <end position="10"/>
    </location>
</feature>
<dbReference type="InterPro" id="IPR001173">
    <property type="entry name" value="Glyco_trans_2-like"/>
</dbReference>
<dbReference type="GO" id="GO:0016740">
    <property type="term" value="F:transferase activity"/>
    <property type="evidence" value="ECO:0007669"/>
    <property type="project" value="UniProtKB-KW"/>
</dbReference>
<evidence type="ECO:0000259" key="3">
    <source>
        <dbReference type="Pfam" id="PF13632"/>
    </source>
</evidence>
<dbReference type="InterPro" id="IPR029044">
    <property type="entry name" value="Nucleotide-diphossugar_trans"/>
</dbReference>
<dbReference type="Pfam" id="PF13632">
    <property type="entry name" value="Glyco_trans_2_3"/>
    <property type="match status" value="1"/>
</dbReference>
<dbReference type="InterPro" id="IPR057688">
    <property type="entry name" value="DUF7928"/>
</dbReference>
<dbReference type="Proteomes" id="UP000311382">
    <property type="component" value="Unassembled WGS sequence"/>
</dbReference>
<evidence type="ECO:0000256" key="1">
    <source>
        <dbReference type="SAM" id="MobiDB-lite"/>
    </source>
</evidence>
<feature type="transmembrane region" description="Helical" evidence="2">
    <location>
        <begin position="874"/>
        <end position="896"/>
    </location>
</feature>
<evidence type="ECO:0000313" key="5">
    <source>
        <dbReference type="EMBL" id="TNY24715.1"/>
    </source>
</evidence>
<evidence type="ECO:0000313" key="6">
    <source>
        <dbReference type="Proteomes" id="UP000311382"/>
    </source>
</evidence>
<reference evidence="5 6" key="1">
    <citation type="submission" date="2019-03" db="EMBL/GenBank/DDBJ databases">
        <title>Rhodosporidium diobovatum UCD-FST 08-225 genome sequencing, assembly, and annotation.</title>
        <authorList>
            <person name="Fakankun I.U."/>
            <person name="Fristensky B."/>
            <person name="Levin D.B."/>
        </authorList>
    </citation>
    <scope>NUCLEOTIDE SEQUENCE [LARGE SCALE GENOMIC DNA]</scope>
    <source>
        <strain evidence="5 6">UCD-FST 08-225</strain>
    </source>
</reference>
<feature type="transmembrane region" description="Helical" evidence="2">
    <location>
        <begin position="722"/>
        <end position="742"/>
    </location>
</feature>
<comment type="caution">
    <text evidence="5">The sequence shown here is derived from an EMBL/GenBank/DDBJ whole genome shotgun (WGS) entry which is preliminary data.</text>
</comment>
<dbReference type="Gene3D" id="3.90.550.10">
    <property type="entry name" value="Spore Coat Polysaccharide Biosynthesis Protein SpsA, Chain A"/>
    <property type="match status" value="1"/>
</dbReference>
<feature type="transmembrane region" description="Helical" evidence="2">
    <location>
        <begin position="296"/>
        <end position="321"/>
    </location>
</feature>
<feature type="transmembrane region" description="Helical" evidence="2">
    <location>
        <begin position="754"/>
        <end position="775"/>
    </location>
</feature>
<feature type="region of interest" description="Disordered" evidence="1">
    <location>
        <begin position="228"/>
        <end position="253"/>
    </location>
</feature>
<evidence type="ECO:0000256" key="2">
    <source>
        <dbReference type="SAM" id="Phobius"/>
    </source>
</evidence>
<dbReference type="AlphaFoldDB" id="A0A5C5G6Z3"/>
<keyword evidence="5" id="KW-0808">Transferase</keyword>
<keyword evidence="6" id="KW-1185">Reference proteome</keyword>
<feature type="region of interest" description="Disordered" evidence="1">
    <location>
        <begin position="1"/>
        <end position="47"/>
    </location>
</feature>
<feature type="domain" description="DUF7928" evidence="4">
    <location>
        <begin position="71"/>
        <end position="229"/>
    </location>
</feature>
<feature type="transmembrane region" description="Helical" evidence="2">
    <location>
        <begin position="796"/>
        <end position="815"/>
    </location>
</feature>
<feature type="domain" description="Glycosyltransferase 2-like" evidence="3">
    <location>
        <begin position="524"/>
        <end position="731"/>
    </location>
</feature>
<dbReference type="OrthoDB" id="38531at2759"/>
<evidence type="ECO:0000259" key="4">
    <source>
        <dbReference type="Pfam" id="PF25550"/>
    </source>
</evidence>
<proteinExistence type="predicted"/>
<dbReference type="Pfam" id="PF25550">
    <property type="entry name" value="DUF7928"/>
    <property type="match status" value="1"/>
</dbReference>
<dbReference type="STRING" id="5288.A0A5C5G6Z3"/>